<protein>
    <submittedName>
        <fullName evidence="1">Uncharacterized protein</fullName>
    </submittedName>
</protein>
<sequence length="100" mass="11435">MIIVLKRTRLPVQWLPVATSEVPFSFFVSACKKPPFLHNYSCNIWCLHPAQIPARPPFLSGLHCLIFEVNEFTQHTIQPSQSLPICRKTQDGQSQKGNKF</sequence>
<dbReference type="EMBL" id="GBXM01006705">
    <property type="protein sequence ID" value="JAI01873.1"/>
    <property type="molecule type" value="Transcribed_RNA"/>
</dbReference>
<reference evidence="1" key="1">
    <citation type="submission" date="2014-11" db="EMBL/GenBank/DDBJ databases">
        <authorList>
            <person name="Amaro Gonzalez C."/>
        </authorList>
    </citation>
    <scope>NUCLEOTIDE SEQUENCE</scope>
</reference>
<organism evidence="1">
    <name type="scientific">Anguilla anguilla</name>
    <name type="common">European freshwater eel</name>
    <name type="synonym">Muraena anguilla</name>
    <dbReference type="NCBI Taxonomy" id="7936"/>
    <lineage>
        <taxon>Eukaryota</taxon>
        <taxon>Metazoa</taxon>
        <taxon>Chordata</taxon>
        <taxon>Craniata</taxon>
        <taxon>Vertebrata</taxon>
        <taxon>Euteleostomi</taxon>
        <taxon>Actinopterygii</taxon>
        <taxon>Neopterygii</taxon>
        <taxon>Teleostei</taxon>
        <taxon>Anguilliformes</taxon>
        <taxon>Anguillidae</taxon>
        <taxon>Anguilla</taxon>
    </lineage>
</organism>
<accession>A0A0E9XGM4</accession>
<dbReference type="AlphaFoldDB" id="A0A0E9XGM4"/>
<proteinExistence type="predicted"/>
<evidence type="ECO:0000313" key="1">
    <source>
        <dbReference type="EMBL" id="JAI01873.1"/>
    </source>
</evidence>
<name>A0A0E9XGM4_ANGAN</name>
<reference evidence="1" key="2">
    <citation type="journal article" date="2015" name="Fish Shellfish Immunol.">
        <title>Early steps in the European eel (Anguilla anguilla)-Vibrio vulnificus interaction in the gills: Role of the RtxA13 toxin.</title>
        <authorList>
            <person name="Callol A."/>
            <person name="Pajuelo D."/>
            <person name="Ebbesson L."/>
            <person name="Teles M."/>
            <person name="MacKenzie S."/>
            <person name="Amaro C."/>
        </authorList>
    </citation>
    <scope>NUCLEOTIDE SEQUENCE</scope>
</reference>